<dbReference type="RefSeq" id="WP_059345036.1">
    <property type="nucleotide sequence ID" value="NZ_CP140570.1"/>
</dbReference>
<evidence type="ECO:0000313" key="4">
    <source>
        <dbReference type="Proteomes" id="UP000064412"/>
    </source>
</evidence>
<accession>A0AAQ1SYV7</accession>
<sequence length="373" mass="42947">MIIAIDASNIRSGGGLTHLKHILEDAKPEHYNIQKIIIWSNEKTLKQLPDYKWLQKENSQWLNKSFIHAFIFQAVFLSRLLLKYNVSVLFVPGGSFLGSYKNVVSMSQNMLPFEETEYKRFQKYSTRLRFKILRITQGYTFKKSKGVIFLTEYAKKAIGTALNLKNKNIIIPHGINTNFLQQPKNQKSINEYSFSNPYRLLYVSIITAYKHQWNVAEAVLKLRQLGYPVILDLVGEHDLESMAKLSEILKKDENNIINVRGLVAYEELANIYKEADGFVFASSCENMPIILIEAMTAGLPIASSNKGPMPEILGRDGFYFDPLNVDNIFNSLKEMLDNEKKRAQFSVGSYNKSLNYTWKDCSERTFEYLSQIK</sequence>
<dbReference type="EMBL" id="LNOI01000004">
    <property type="protein sequence ID" value="KUY16991.1"/>
    <property type="molecule type" value="Genomic_DNA"/>
</dbReference>
<dbReference type="Gene3D" id="3.40.50.2000">
    <property type="entry name" value="Glycogen Phosphorylase B"/>
    <property type="match status" value="2"/>
</dbReference>
<dbReference type="Proteomes" id="UP000064412">
    <property type="component" value="Unassembled WGS sequence"/>
</dbReference>
<organism evidence="3 4">
    <name type="scientific">Elizabethkingia miricola</name>
    <name type="common">Chryseobacterium miricola</name>
    <dbReference type="NCBI Taxonomy" id="172045"/>
    <lineage>
        <taxon>Bacteria</taxon>
        <taxon>Pseudomonadati</taxon>
        <taxon>Bacteroidota</taxon>
        <taxon>Flavobacteriia</taxon>
        <taxon>Flavobacteriales</taxon>
        <taxon>Weeksellaceae</taxon>
        <taxon>Elizabethkingia</taxon>
    </lineage>
</organism>
<evidence type="ECO:0000256" key="1">
    <source>
        <dbReference type="ARBA" id="ARBA00022679"/>
    </source>
</evidence>
<keyword evidence="1" id="KW-0808">Transferase</keyword>
<dbReference type="SUPFAM" id="SSF53756">
    <property type="entry name" value="UDP-Glycosyltransferase/glycogen phosphorylase"/>
    <property type="match status" value="1"/>
</dbReference>
<feature type="domain" description="Glycosyl transferase family 1" evidence="2">
    <location>
        <begin position="194"/>
        <end position="346"/>
    </location>
</feature>
<protein>
    <recommendedName>
        <fullName evidence="2">Glycosyl transferase family 1 domain-containing protein</fullName>
    </recommendedName>
</protein>
<dbReference type="GO" id="GO:0016757">
    <property type="term" value="F:glycosyltransferase activity"/>
    <property type="evidence" value="ECO:0007669"/>
    <property type="project" value="InterPro"/>
</dbReference>
<comment type="caution">
    <text evidence="3">The sequence shown here is derived from an EMBL/GenBank/DDBJ whole genome shotgun (WGS) entry which is preliminary data.</text>
</comment>
<dbReference type="Pfam" id="PF00534">
    <property type="entry name" value="Glycos_transf_1"/>
    <property type="match status" value="1"/>
</dbReference>
<proteinExistence type="predicted"/>
<dbReference type="GO" id="GO:0009103">
    <property type="term" value="P:lipopolysaccharide biosynthetic process"/>
    <property type="evidence" value="ECO:0007669"/>
    <property type="project" value="TreeGrafter"/>
</dbReference>
<dbReference type="AlphaFoldDB" id="A0AAQ1SYV7"/>
<name>A0AAQ1SYV7_ELIMR</name>
<dbReference type="PANTHER" id="PTHR46401">
    <property type="entry name" value="GLYCOSYLTRANSFERASE WBBK-RELATED"/>
    <property type="match status" value="1"/>
</dbReference>
<reference evidence="3 4" key="1">
    <citation type="submission" date="2015-11" db="EMBL/GenBank/DDBJ databases">
        <authorList>
            <person name="Nicholson A.C."/>
            <person name="Humrighouse B.W."/>
            <person name="Graziano J."/>
            <person name="Lasker B."/>
            <person name="Whitney A.M."/>
            <person name="Mcquiston J.R."/>
        </authorList>
    </citation>
    <scope>NUCLEOTIDE SEQUENCE [LARGE SCALE GENOMIC DNA]</scope>
    <source>
        <strain evidence="3 4">G4071</strain>
    </source>
</reference>
<dbReference type="PANTHER" id="PTHR46401:SF2">
    <property type="entry name" value="GLYCOSYLTRANSFERASE WBBK-RELATED"/>
    <property type="match status" value="1"/>
</dbReference>
<gene>
    <name evidence="3" type="ORF">ATB95_11430</name>
</gene>
<evidence type="ECO:0000313" key="3">
    <source>
        <dbReference type="EMBL" id="KUY16991.1"/>
    </source>
</evidence>
<evidence type="ECO:0000259" key="2">
    <source>
        <dbReference type="Pfam" id="PF00534"/>
    </source>
</evidence>
<dbReference type="InterPro" id="IPR001296">
    <property type="entry name" value="Glyco_trans_1"/>
</dbReference>
<dbReference type="CDD" id="cd03809">
    <property type="entry name" value="GT4_MtfB-like"/>
    <property type="match status" value="1"/>
</dbReference>